<evidence type="ECO:0000313" key="2">
    <source>
        <dbReference type="Proteomes" id="UP000467236"/>
    </source>
</evidence>
<keyword evidence="2" id="KW-1185">Reference proteome</keyword>
<reference evidence="1 2" key="1">
    <citation type="journal article" date="2019" name="Emerg. Microbes Infect.">
        <title>Comprehensive subspecies identification of 175 nontuberculous mycobacteria species based on 7547 genomic profiles.</title>
        <authorList>
            <person name="Matsumoto Y."/>
            <person name="Kinjo T."/>
            <person name="Motooka D."/>
            <person name="Nabeya D."/>
            <person name="Jung N."/>
            <person name="Uechi K."/>
            <person name="Horii T."/>
            <person name="Iida T."/>
            <person name="Fujita J."/>
            <person name="Nakamura S."/>
        </authorList>
    </citation>
    <scope>NUCLEOTIDE SEQUENCE [LARGE SCALE GENOMIC DNA]</scope>
    <source>
        <strain evidence="1 2">JCM 14233</strain>
    </source>
</reference>
<organism evidence="1 2">
    <name type="scientific">Mycobacterium shinjukuense</name>
    <dbReference type="NCBI Taxonomy" id="398694"/>
    <lineage>
        <taxon>Bacteria</taxon>
        <taxon>Bacillati</taxon>
        <taxon>Actinomycetota</taxon>
        <taxon>Actinomycetes</taxon>
        <taxon>Mycobacteriales</taxon>
        <taxon>Mycobacteriaceae</taxon>
        <taxon>Mycobacterium</taxon>
    </lineage>
</organism>
<dbReference type="AlphaFoldDB" id="A0A7I7MVC7"/>
<evidence type="ECO:0000313" key="1">
    <source>
        <dbReference type="EMBL" id="BBX76151.1"/>
    </source>
</evidence>
<dbReference type="KEGG" id="mshj:MSHI_40570"/>
<protein>
    <submittedName>
        <fullName evidence="1">Uncharacterized protein</fullName>
    </submittedName>
</protein>
<name>A0A7I7MVC7_9MYCO</name>
<dbReference type="EMBL" id="AP022575">
    <property type="protein sequence ID" value="BBX76151.1"/>
    <property type="molecule type" value="Genomic_DNA"/>
</dbReference>
<dbReference type="OrthoDB" id="9849310at2"/>
<proteinExistence type="predicted"/>
<sequence>MAPLEQCAHASPTCNEAIRPAVFTPDKWLGIKPPAGHLYDGLTYLLQAAQEWQVQCLLGVGLGGYQPQVYAMDSVFLRARSLFEFFLGRSKTHCHAGCLFGLKQPLSYPAYNDRTSSSPTWECVLHIGSLHIKAREDAPRLIGLDGTPKDLNEMPVDFAKGILKVWSDFEAALKAVDGLQHNMAVKCREQAIADSHAVVDSVQQRADKYAESYTPNHILTKVFSV</sequence>
<dbReference type="RefSeq" id="WP_142272016.1">
    <property type="nucleotide sequence ID" value="NZ_AP022575.1"/>
</dbReference>
<accession>A0A7I7MVC7</accession>
<gene>
    <name evidence="1" type="ORF">MSHI_40570</name>
</gene>
<dbReference type="Proteomes" id="UP000467236">
    <property type="component" value="Chromosome"/>
</dbReference>